<evidence type="ECO:0000313" key="8">
    <source>
        <dbReference type="EMBL" id="GMS95334.1"/>
    </source>
</evidence>
<feature type="active site" description="Nucleophile" evidence="5">
    <location>
        <position position="373"/>
    </location>
</feature>
<accession>A0AAV5TMQ2</accession>
<protein>
    <recommendedName>
        <fullName evidence="2">beta-glucosidase</fullName>
        <ecNumber evidence="2">3.2.1.21</ecNumber>
    </recommendedName>
</protein>
<dbReference type="Proteomes" id="UP001432027">
    <property type="component" value="Unassembled WGS sequence"/>
</dbReference>
<dbReference type="PRINTS" id="PR00131">
    <property type="entry name" value="GLHYDRLASE1"/>
</dbReference>
<keyword evidence="3 7" id="KW-0378">Hydrolase</keyword>
<evidence type="ECO:0000256" key="7">
    <source>
        <dbReference type="RuleBase" id="RU004468"/>
    </source>
</evidence>
<dbReference type="PANTHER" id="PTHR10353:SF36">
    <property type="entry name" value="LP05116P"/>
    <property type="match status" value="1"/>
</dbReference>
<dbReference type="Gene3D" id="3.20.20.80">
    <property type="entry name" value="Glycosidases"/>
    <property type="match status" value="1"/>
</dbReference>
<evidence type="ECO:0000313" key="9">
    <source>
        <dbReference type="Proteomes" id="UP001432027"/>
    </source>
</evidence>
<dbReference type="PROSITE" id="PS00653">
    <property type="entry name" value="GLYCOSYL_HYDROL_F1_2"/>
    <property type="match status" value="1"/>
</dbReference>
<evidence type="ECO:0000256" key="6">
    <source>
        <dbReference type="RuleBase" id="RU003690"/>
    </source>
</evidence>
<dbReference type="SUPFAM" id="SSF51445">
    <property type="entry name" value="(Trans)glycosidases"/>
    <property type="match status" value="1"/>
</dbReference>
<comment type="caution">
    <text evidence="8">The sequence shown here is derived from an EMBL/GenBank/DDBJ whole genome shotgun (WGS) entry which is preliminary data.</text>
</comment>
<comment type="similarity">
    <text evidence="1 6">Belongs to the glycosyl hydrolase 1 family.</text>
</comment>
<dbReference type="EC" id="3.2.1.21" evidence="2"/>
<feature type="non-terminal residue" evidence="8">
    <location>
        <position position="1"/>
    </location>
</feature>
<dbReference type="EMBL" id="BTSX01000004">
    <property type="protein sequence ID" value="GMS95334.1"/>
    <property type="molecule type" value="Genomic_DNA"/>
</dbReference>
<evidence type="ECO:0000256" key="5">
    <source>
        <dbReference type="PROSITE-ProRule" id="PRU10055"/>
    </source>
</evidence>
<dbReference type="InterPro" id="IPR001360">
    <property type="entry name" value="Glyco_hydro_1"/>
</dbReference>
<sequence length="473" mass="54970">RMSSPFIWAVATAAYQIEGGREMDDRTPSMWDAIRDIPGRIKDGSSKEISCDGRNKYKEDVKLISSLGVTHYRFSIDWSRVMRNGKRRNPQGMEYYKDLCRELKKEGIKCIVTLFHADLPLDLYNEGSWLIEPIIDRFVEFARYCFEELSPYVSIWITFNEIRMHAWAGVVKVEGEPFHSLDIDYKKFLGEVSVTRAVMVASRNMLIAHSKVYRLFHEMDDRVRVGIIVGAHSCFDAKDESISSVSERATKSMVHLYLDPLIHPSNDWNEEVKGYLGEDLPPWSQDEKRLLKNSMDILCLNYYRPHLVKEGKGPSLVEQIFNFTMVDDEWPKIGGDSSWVRLHPRGLISLMEGLTREKEEKQKYPNVPILISENGVNDDPALDSKDDENRIRYIGEHIDAILEVRRSGVNVIGYTAWSLMDNLEWDDGFEVRFGLFNVDLESGEKTRTPKKSVEWYRKKIEMERREEAMNKEE</sequence>
<evidence type="ECO:0000256" key="4">
    <source>
        <dbReference type="ARBA" id="ARBA00023295"/>
    </source>
</evidence>
<dbReference type="InterPro" id="IPR018120">
    <property type="entry name" value="Glyco_hydro_1_AS"/>
</dbReference>
<dbReference type="AlphaFoldDB" id="A0AAV5TMQ2"/>
<keyword evidence="9" id="KW-1185">Reference proteome</keyword>
<dbReference type="PROSITE" id="PS00572">
    <property type="entry name" value="GLYCOSYL_HYDROL_F1_1"/>
    <property type="match status" value="1"/>
</dbReference>
<dbReference type="InterPro" id="IPR033132">
    <property type="entry name" value="GH_1_N_CS"/>
</dbReference>
<dbReference type="GO" id="GO:0005975">
    <property type="term" value="P:carbohydrate metabolic process"/>
    <property type="evidence" value="ECO:0007669"/>
    <property type="project" value="InterPro"/>
</dbReference>
<dbReference type="GO" id="GO:0008422">
    <property type="term" value="F:beta-glucosidase activity"/>
    <property type="evidence" value="ECO:0007669"/>
    <property type="project" value="TreeGrafter"/>
</dbReference>
<evidence type="ECO:0000256" key="3">
    <source>
        <dbReference type="ARBA" id="ARBA00022801"/>
    </source>
</evidence>
<dbReference type="PANTHER" id="PTHR10353">
    <property type="entry name" value="GLYCOSYL HYDROLASE"/>
    <property type="match status" value="1"/>
</dbReference>
<gene>
    <name evidence="8" type="ORF">PENTCL1PPCAC_17509</name>
</gene>
<reference evidence="8" key="1">
    <citation type="submission" date="2023-10" db="EMBL/GenBank/DDBJ databases">
        <title>Genome assembly of Pristionchus species.</title>
        <authorList>
            <person name="Yoshida K."/>
            <person name="Sommer R.J."/>
        </authorList>
    </citation>
    <scope>NUCLEOTIDE SEQUENCE</scope>
    <source>
        <strain evidence="8">RS0144</strain>
    </source>
</reference>
<evidence type="ECO:0000256" key="2">
    <source>
        <dbReference type="ARBA" id="ARBA00012744"/>
    </source>
</evidence>
<keyword evidence="4 7" id="KW-0326">Glycosidase</keyword>
<evidence type="ECO:0000256" key="1">
    <source>
        <dbReference type="ARBA" id="ARBA00010838"/>
    </source>
</evidence>
<dbReference type="FunFam" id="3.20.20.80:FF:000099">
    <property type="entry name" value="Lactase-phlorizin hydrolase, putative"/>
    <property type="match status" value="1"/>
</dbReference>
<organism evidence="8 9">
    <name type="scientific">Pristionchus entomophagus</name>
    <dbReference type="NCBI Taxonomy" id="358040"/>
    <lineage>
        <taxon>Eukaryota</taxon>
        <taxon>Metazoa</taxon>
        <taxon>Ecdysozoa</taxon>
        <taxon>Nematoda</taxon>
        <taxon>Chromadorea</taxon>
        <taxon>Rhabditida</taxon>
        <taxon>Rhabditina</taxon>
        <taxon>Diplogasteromorpha</taxon>
        <taxon>Diplogasteroidea</taxon>
        <taxon>Neodiplogasteridae</taxon>
        <taxon>Pristionchus</taxon>
    </lineage>
</organism>
<proteinExistence type="inferred from homology"/>
<name>A0AAV5TMQ2_9BILA</name>
<dbReference type="Pfam" id="PF00232">
    <property type="entry name" value="Glyco_hydro_1"/>
    <property type="match status" value="1"/>
</dbReference>
<dbReference type="InterPro" id="IPR017853">
    <property type="entry name" value="GH"/>
</dbReference>